<keyword evidence="12" id="KW-1185">Reference proteome</keyword>
<dbReference type="Pfam" id="PF00295">
    <property type="entry name" value="Glyco_hydro_28"/>
    <property type="match status" value="1"/>
</dbReference>
<dbReference type="EMBL" id="SDRB02013776">
    <property type="protein sequence ID" value="THF94142.1"/>
    <property type="molecule type" value="Genomic_DNA"/>
</dbReference>
<keyword evidence="6 9" id="KW-0326">Glycosidase</keyword>
<dbReference type="InterPro" id="IPR012334">
    <property type="entry name" value="Pectin_lyas_fold"/>
</dbReference>
<dbReference type="FunFam" id="2.160.20.10:FF:000004">
    <property type="entry name" value="Pectin lyase-like superfamily protein"/>
    <property type="match status" value="1"/>
</dbReference>
<evidence type="ECO:0000256" key="1">
    <source>
        <dbReference type="ARBA" id="ARBA00004191"/>
    </source>
</evidence>
<comment type="subcellular location">
    <subcellularLocation>
        <location evidence="1">Secreted</location>
        <location evidence="1">Cell wall</location>
    </subcellularLocation>
</comment>
<evidence type="ECO:0000256" key="8">
    <source>
        <dbReference type="PROSITE-ProRule" id="PRU10052"/>
    </source>
</evidence>
<keyword evidence="3" id="KW-0134">Cell wall</keyword>
<keyword evidence="4" id="KW-0964">Secreted</keyword>
<dbReference type="PANTHER" id="PTHR31375">
    <property type="match status" value="1"/>
</dbReference>
<comment type="similarity">
    <text evidence="2 9">Belongs to the glycosyl hydrolase 28 family.</text>
</comment>
<evidence type="ECO:0000256" key="3">
    <source>
        <dbReference type="ARBA" id="ARBA00022512"/>
    </source>
</evidence>
<keyword evidence="7" id="KW-0961">Cell wall biogenesis/degradation</keyword>
<evidence type="ECO:0000256" key="6">
    <source>
        <dbReference type="ARBA" id="ARBA00023295"/>
    </source>
</evidence>
<organism evidence="11 12">
    <name type="scientific">Camellia sinensis var. sinensis</name>
    <name type="common">China tea</name>
    <dbReference type="NCBI Taxonomy" id="542762"/>
    <lineage>
        <taxon>Eukaryota</taxon>
        <taxon>Viridiplantae</taxon>
        <taxon>Streptophyta</taxon>
        <taxon>Embryophyta</taxon>
        <taxon>Tracheophyta</taxon>
        <taxon>Spermatophyta</taxon>
        <taxon>Magnoliopsida</taxon>
        <taxon>eudicotyledons</taxon>
        <taxon>Gunneridae</taxon>
        <taxon>Pentapetalae</taxon>
        <taxon>asterids</taxon>
        <taxon>Ericales</taxon>
        <taxon>Theaceae</taxon>
        <taxon>Camellia</taxon>
    </lineage>
</organism>
<evidence type="ECO:0000313" key="11">
    <source>
        <dbReference type="EMBL" id="THF94142.1"/>
    </source>
</evidence>
<dbReference type="InterPro" id="IPR000743">
    <property type="entry name" value="Glyco_hydro_28"/>
</dbReference>
<feature type="signal peptide" evidence="10">
    <location>
        <begin position="1"/>
        <end position="19"/>
    </location>
</feature>
<dbReference type="SUPFAM" id="SSF51126">
    <property type="entry name" value="Pectin lyase-like"/>
    <property type="match status" value="1"/>
</dbReference>
<dbReference type="Proteomes" id="UP000306102">
    <property type="component" value="Unassembled WGS sequence"/>
</dbReference>
<dbReference type="InterPro" id="IPR006626">
    <property type="entry name" value="PbH1"/>
</dbReference>
<evidence type="ECO:0000256" key="2">
    <source>
        <dbReference type="ARBA" id="ARBA00008834"/>
    </source>
</evidence>
<dbReference type="GO" id="GO:0005975">
    <property type="term" value="P:carbohydrate metabolic process"/>
    <property type="evidence" value="ECO:0007669"/>
    <property type="project" value="InterPro"/>
</dbReference>
<comment type="caution">
    <text evidence="11">The sequence shown here is derived from an EMBL/GenBank/DDBJ whole genome shotgun (WGS) entry which is preliminary data.</text>
</comment>
<feature type="chain" id="PRO_5020415057" description="Polygalacturonase" evidence="10">
    <location>
        <begin position="20"/>
        <end position="439"/>
    </location>
</feature>
<dbReference type="AlphaFoldDB" id="A0A4S4CW81"/>
<dbReference type="STRING" id="542762.A0A4S4CW81"/>
<evidence type="ECO:0000256" key="9">
    <source>
        <dbReference type="RuleBase" id="RU361169"/>
    </source>
</evidence>
<evidence type="ECO:0000256" key="7">
    <source>
        <dbReference type="ARBA" id="ARBA00023316"/>
    </source>
</evidence>
<dbReference type="SMART" id="SM00710">
    <property type="entry name" value="PbH1"/>
    <property type="match status" value="5"/>
</dbReference>
<keyword evidence="5 9" id="KW-0378">Hydrolase</keyword>
<feature type="active site" evidence="8">
    <location>
        <position position="239"/>
    </location>
</feature>
<accession>A0A4S4CW81</accession>
<evidence type="ECO:0000313" key="12">
    <source>
        <dbReference type="Proteomes" id="UP000306102"/>
    </source>
</evidence>
<sequence>MVMKLSVSLICFFLLLAQAVEIHAAIFDVTKYGAKPGGDITQALLSAWKDACASTSASKVVIPKGTFPLNEVKIQGPCKAPVEIQLDGTLKAPAQLGILKGDSWLTIAYIDHLTISGSGTFDGQGAAAWAQNDCGKNPNCKAIPMNLRFNFITNSIVRGVTSKDSKNFHVNVLGCKNFTFQHFTISAPGTSINTDGIHIGRSTGINILDTSIQTGDDCVSIGDGSQQVTVERVTCGPGHGISIGSLGRYPKEDPVVGINVKNCTISNTMNGVRVKTWPSSPAPGVASDMHFENIIMNNVGNPILIDQEYCPYNQCQLKVPSKVRISNVSFKNIRGTTSTQLAVKLVCSSSSPCQNVEVSNIDLKYTGKGGPATSQCGSLFAPVASETCEIELCTTSSMPKSMLDWYIETHMVLQLLLGRYKAVVIDNLDNSSIVAIKQV</sequence>
<dbReference type="Gene3D" id="2.160.20.10">
    <property type="entry name" value="Single-stranded right-handed beta-helix, Pectin lyase-like"/>
    <property type="match status" value="1"/>
</dbReference>
<dbReference type="GO" id="GO:0004650">
    <property type="term" value="F:polygalacturonase activity"/>
    <property type="evidence" value="ECO:0007669"/>
    <property type="project" value="InterPro"/>
</dbReference>
<dbReference type="InterPro" id="IPR011050">
    <property type="entry name" value="Pectin_lyase_fold/virulence"/>
</dbReference>
<evidence type="ECO:0000256" key="4">
    <source>
        <dbReference type="ARBA" id="ARBA00022525"/>
    </source>
</evidence>
<proteinExistence type="inferred from homology"/>
<reference evidence="11 12" key="1">
    <citation type="journal article" date="2018" name="Proc. Natl. Acad. Sci. U.S.A.">
        <title>Draft genome sequence of Camellia sinensis var. sinensis provides insights into the evolution of the tea genome and tea quality.</title>
        <authorList>
            <person name="Wei C."/>
            <person name="Yang H."/>
            <person name="Wang S."/>
            <person name="Zhao J."/>
            <person name="Liu C."/>
            <person name="Gao L."/>
            <person name="Xia E."/>
            <person name="Lu Y."/>
            <person name="Tai Y."/>
            <person name="She G."/>
            <person name="Sun J."/>
            <person name="Cao H."/>
            <person name="Tong W."/>
            <person name="Gao Q."/>
            <person name="Li Y."/>
            <person name="Deng W."/>
            <person name="Jiang X."/>
            <person name="Wang W."/>
            <person name="Chen Q."/>
            <person name="Zhang S."/>
            <person name="Li H."/>
            <person name="Wu J."/>
            <person name="Wang P."/>
            <person name="Li P."/>
            <person name="Shi C."/>
            <person name="Zheng F."/>
            <person name="Jian J."/>
            <person name="Huang B."/>
            <person name="Shan D."/>
            <person name="Shi M."/>
            <person name="Fang C."/>
            <person name="Yue Y."/>
            <person name="Li F."/>
            <person name="Li D."/>
            <person name="Wei S."/>
            <person name="Han B."/>
            <person name="Jiang C."/>
            <person name="Yin Y."/>
            <person name="Xia T."/>
            <person name="Zhang Z."/>
            <person name="Bennetzen J.L."/>
            <person name="Zhao S."/>
            <person name="Wan X."/>
        </authorList>
    </citation>
    <scope>NUCLEOTIDE SEQUENCE [LARGE SCALE GENOMIC DNA]</scope>
    <source>
        <strain evidence="12">cv. Shuchazao</strain>
        <tissue evidence="11">Leaf</tissue>
    </source>
</reference>
<evidence type="ECO:0000256" key="10">
    <source>
        <dbReference type="SAM" id="SignalP"/>
    </source>
</evidence>
<evidence type="ECO:0008006" key="13">
    <source>
        <dbReference type="Google" id="ProtNLM"/>
    </source>
</evidence>
<dbReference type="GO" id="GO:0071555">
    <property type="term" value="P:cell wall organization"/>
    <property type="evidence" value="ECO:0007669"/>
    <property type="project" value="UniProtKB-KW"/>
</dbReference>
<name>A0A4S4CW81_CAMSN</name>
<protein>
    <recommendedName>
        <fullName evidence="13">Polygalacturonase</fullName>
    </recommendedName>
</protein>
<gene>
    <name evidence="11" type="ORF">TEA_022968</name>
</gene>
<dbReference type="PROSITE" id="PS00502">
    <property type="entry name" value="POLYGALACTURONASE"/>
    <property type="match status" value="1"/>
</dbReference>
<keyword evidence="10" id="KW-0732">Signal</keyword>
<evidence type="ECO:0000256" key="5">
    <source>
        <dbReference type="ARBA" id="ARBA00022801"/>
    </source>
</evidence>